<feature type="binding site" evidence="6">
    <location>
        <position position="231"/>
    </location>
    <ligand>
        <name>FAD</name>
        <dbReference type="ChEBI" id="CHEBI:57692"/>
    </ligand>
</feature>
<dbReference type="Proteomes" id="UP000249526">
    <property type="component" value="Unassembled WGS sequence"/>
</dbReference>
<dbReference type="PROSITE" id="PS00624">
    <property type="entry name" value="GMC_OXRED_2"/>
    <property type="match status" value="1"/>
</dbReference>
<dbReference type="Pfam" id="PF05199">
    <property type="entry name" value="GMC_oxred_C"/>
    <property type="match status" value="1"/>
</dbReference>
<evidence type="ECO:0000256" key="2">
    <source>
        <dbReference type="ARBA" id="ARBA00010790"/>
    </source>
</evidence>
<dbReference type="Gene3D" id="3.30.560.10">
    <property type="entry name" value="Glucose Oxidase, domain 3"/>
    <property type="match status" value="2"/>
</dbReference>
<gene>
    <name evidence="10" type="ORF">BO85DRAFT_520551</name>
</gene>
<evidence type="ECO:0000256" key="6">
    <source>
        <dbReference type="PIRSR" id="PIRSR000137-2"/>
    </source>
</evidence>
<dbReference type="PANTHER" id="PTHR11552:SF201">
    <property type="entry name" value="GLUCOSE-METHANOL-CHOLINE OXIDOREDUCTASE N-TERMINAL DOMAIN-CONTAINING PROTEIN"/>
    <property type="match status" value="1"/>
</dbReference>
<dbReference type="Pfam" id="PF00732">
    <property type="entry name" value="GMC_oxred_N"/>
    <property type="match status" value="1"/>
</dbReference>
<comment type="similarity">
    <text evidence="2 7">Belongs to the GMC oxidoreductase family.</text>
</comment>
<evidence type="ECO:0000259" key="8">
    <source>
        <dbReference type="PROSITE" id="PS00623"/>
    </source>
</evidence>
<sequence>MTNMTYPTADYIVIGGGTAGLVVANRLSEDPDVNVLVLEAGPDRSSDERVQNPAAWPTLSGSEVDWQFKVVPQPGLNNRDQDYAAGRLLGGTSAINGLAFVPPAPAGIDAWEALGNPGWSWQSLAPYFHRSFHVCPEAAPGNGPGAAASAATGPIEVTYPALAEPRNHTIIDAWNKTFADKGYAFSDTLIPTPTTGTRPYTATITTTGVRSASTQYAASRPNLRILTNTTVERILFDTTSTTVTATGVLLHNDPSPITATKEVILAAGAFNTPKLLELSGIGSASRLSTHSIPCIIDNPSVGENLNSHLMAVLPVPIQPLPDTASPTPGIQAISFVRSGAEADLLSRHPPHPPLNNLLANPSEPTACFFLSTLPNSMAILGLIPSYPLSRGSVHLSSSQPTDKPIIDPSYLSHPLDIKLMAAHFKTLHALPNCSPFSGILGSAPGPSPETQDPGVVEETLRASVVAAHHFCGTAIMAPREKGGVVDTELRVHGTGNLRVVDASVFPTVTAANPMSTVYAVAERAAEIIRGRDRPACA</sequence>
<dbReference type="PROSITE" id="PS00623">
    <property type="entry name" value="GMC_OXRED_1"/>
    <property type="match status" value="1"/>
</dbReference>
<dbReference type="InterPro" id="IPR012132">
    <property type="entry name" value="GMC_OxRdtase"/>
</dbReference>
<dbReference type="SUPFAM" id="SSF54373">
    <property type="entry name" value="FAD-linked reductases, C-terminal domain"/>
    <property type="match status" value="1"/>
</dbReference>
<dbReference type="InterPro" id="IPR007867">
    <property type="entry name" value="GMC_OxRtase_C"/>
</dbReference>
<dbReference type="GeneID" id="37168546"/>
<organism evidence="10 11">
    <name type="scientific">Aspergillus piperis CBS 112811</name>
    <dbReference type="NCBI Taxonomy" id="1448313"/>
    <lineage>
        <taxon>Eukaryota</taxon>
        <taxon>Fungi</taxon>
        <taxon>Dikarya</taxon>
        <taxon>Ascomycota</taxon>
        <taxon>Pezizomycotina</taxon>
        <taxon>Eurotiomycetes</taxon>
        <taxon>Eurotiomycetidae</taxon>
        <taxon>Eurotiales</taxon>
        <taxon>Aspergillaceae</taxon>
        <taxon>Aspergillus</taxon>
        <taxon>Aspergillus subgen. Circumdati</taxon>
    </lineage>
</organism>
<evidence type="ECO:0000256" key="7">
    <source>
        <dbReference type="RuleBase" id="RU003968"/>
    </source>
</evidence>
<dbReference type="GO" id="GO:0016614">
    <property type="term" value="F:oxidoreductase activity, acting on CH-OH group of donors"/>
    <property type="evidence" value="ECO:0007669"/>
    <property type="project" value="InterPro"/>
</dbReference>
<reference evidence="10 11" key="1">
    <citation type="submission" date="2018-02" db="EMBL/GenBank/DDBJ databases">
        <title>The genomes of Aspergillus section Nigri reveals drivers in fungal speciation.</title>
        <authorList>
            <consortium name="DOE Joint Genome Institute"/>
            <person name="Vesth T.C."/>
            <person name="Nybo J."/>
            <person name="Theobald S."/>
            <person name="Brandl J."/>
            <person name="Frisvad J.C."/>
            <person name="Nielsen K.F."/>
            <person name="Lyhne E.K."/>
            <person name="Kogle M.E."/>
            <person name="Kuo A."/>
            <person name="Riley R."/>
            <person name="Clum A."/>
            <person name="Nolan M."/>
            <person name="Lipzen A."/>
            <person name="Salamov A."/>
            <person name="Henrissat B."/>
            <person name="Wiebenga A."/>
            <person name="De vries R.P."/>
            <person name="Grigoriev I.V."/>
            <person name="Mortensen U.H."/>
            <person name="Andersen M.R."/>
            <person name="Baker S.E."/>
        </authorList>
    </citation>
    <scope>NUCLEOTIDE SEQUENCE [LARGE SCALE GENOMIC DNA]</scope>
    <source>
        <strain evidence="10 11">CBS 112811</strain>
    </source>
</reference>
<dbReference type="Gene3D" id="3.50.50.60">
    <property type="entry name" value="FAD/NAD(P)-binding domain"/>
    <property type="match status" value="2"/>
</dbReference>
<proteinExistence type="inferred from homology"/>
<dbReference type="InterPro" id="IPR000172">
    <property type="entry name" value="GMC_OxRdtase_N"/>
</dbReference>
<dbReference type="SUPFAM" id="SSF51905">
    <property type="entry name" value="FAD/NAD(P)-binding domain"/>
    <property type="match status" value="1"/>
</dbReference>
<comment type="cofactor">
    <cofactor evidence="1 6">
        <name>FAD</name>
        <dbReference type="ChEBI" id="CHEBI:57692"/>
    </cofactor>
</comment>
<dbReference type="PIRSF" id="PIRSF000137">
    <property type="entry name" value="Alcohol_oxidase"/>
    <property type="match status" value="1"/>
</dbReference>
<accession>A0A8G1R1V7</accession>
<dbReference type="InterPro" id="IPR036188">
    <property type="entry name" value="FAD/NAD-bd_sf"/>
</dbReference>
<dbReference type="PANTHER" id="PTHR11552">
    <property type="entry name" value="GLUCOSE-METHANOL-CHOLINE GMC OXIDOREDUCTASE"/>
    <property type="match status" value="1"/>
</dbReference>
<feature type="binding site" evidence="6">
    <location>
        <position position="92"/>
    </location>
    <ligand>
        <name>FAD</name>
        <dbReference type="ChEBI" id="CHEBI:57692"/>
    </ligand>
</feature>
<dbReference type="EMBL" id="KZ825063">
    <property type="protein sequence ID" value="RAH57091.1"/>
    <property type="molecule type" value="Genomic_DNA"/>
</dbReference>
<keyword evidence="11" id="KW-1185">Reference proteome</keyword>
<feature type="domain" description="Glucose-methanol-choline oxidoreductase N-terminal" evidence="9">
    <location>
        <begin position="268"/>
        <end position="282"/>
    </location>
</feature>
<keyword evidence="5" id="KW-0560">Oxidoreductase</keyword>
<evidence type="ECO:0000313" key="11">
    <source>
        <dbReference type="Proteomes" id="UP000249526"/>
    </source>
</evidence>
<name>A0A8G1R1V7_9EURO</name>
<keyword evidence="3 7" id="KW-0285">Flavoprotein</keyword>
<protein>
    <submittedName>
        <fullName evidence="10">Oxidoreductase</fullName>
    </submittedName>
</protein>
<feature type="domain" description="Glucose-methanol-choline oxidoreductase N-terminal" evidence="8">
    <location>
        <begin position="86"/>
        <end position="109"/>
    </location>
</feature>
<evidence type="ECO:0000256" key="5">
    <source>
        <dbReference type="ARBA" id="ARBA00023002"/>
    </source>
</evidence>
<evidence type="ECO:0000256" key="3">
    <source>
        <dbReference type="ARBA" id="ARBA00022630"/>
    </source>
</evidence>
<evidence type="ECO:0000313" key="10">
    <source>
        <dbReference type="EMBL" id="RAH57091.1"/>
    </source>
</evidence>
<dbReference type="GO" id="GO:0050660">
    <property type="term" value="F:flavin adenine dinucleotide binding"/>
    <property type="evidence" value="ECO:0007669"/>
    <property type="project" value="InterPro"/>
</dbReference>
<dbReference type="RefSeq" id="XP_025515013.1">
    <property type="nucleotide sequence ID" value="XM_025665144.1"/>
</dbReference>
<keyword evidence="4 6" id="KW-0274">FAD</keyword>
<dbReference type="AlphaFoldDB" id="A0A8G1R1V7"/>
<evidence type="ECO:0000256" key="1">
    <source>
        <dbReference type="ARBA" id="ARBA00001974"/>
    </source>
</evidence>
<evidence type="ECO:0000256" key="4">
    <source>
        <dbReference type="ARBA" id="ARBA00022827"/>
    </source>
</evidence>
<evidence type="ECO:0000259" key="9">
    <source>
        <dbReference type="PROSITE" id="PS00624"/>
    </source>
</evidence>